<dbReference type="VEuPathDB" id="FungiDB:C8Q69DRAFT_58062"/>
<reference evidence="2 3" key="1">
    <citation type="journal article" date="2018" name="Front. Microbiol.">
        <title>Genomic and genetic insights into a cosmopolitan fungus, Paecilomyces variotii (Eurotiales).</title>
        <authorList>
            <person name="Urquhart A.S."/>
            <person name="Mondo S.J."/>
            <person name="Makela M.R."/>
            <person name="Hane J.K."/>
            <person name="Wiebenga A."/>
            <person name="He G."/>
            <person name="Mihaltcheva S."/>
            <person name="Pangilinan J."/>
            <person name="Lipzen A."/>
            <person name="Barry K."/>
            <person name="de Vries R.P."/>
            <person name="Grigoriev I.V."/>
            <person name="Idnurm A."/>
        </authorList>
    </citation>
    <scope>NUCLEOTIDE SEQUENCE [LARGE SCALE GENOMIC DNA]</scope>
    <source>
        <strain evidence="2 3">CBS 101075</strain>
    </source>
</reference>
<evidence type="ECO:0000313" key="3">
    <source>
        <dbReference type="Proteomes" id="UP000283841"/>
    </source>
</evidence>
<gene>
    <name evidence="2" type="ORF">C8Q69DRAFT_58062</name>
</gene>
<keyword evidence="3" id="KW-1185">Reference proteome</keyword>
<evidence type="ECO:0000313" key="2">
    <source>
        <dbReference type="EMBL" id="RWR00407.1"/>
    </source>
</evidence>
<organism evidence="2 3">
    <name type="scientific">Byssochlamys spectabilis</name>
    <name type="common">Paecilomyces variotii</name>
    <dbReference type="NCBI Taxonomy" id="264951"/>
    <lineage>
        <taxon>Eukaryota</taxon>
        <taxon>Fungi</taxon>
        <taxon>Dikarya</taxon>
        <taxon>Ascomycota</taxon>
        <taxon>Pezizomycotina</taxon>
        <taxon>Eurotiomycetes</taxon>
        <taxon>Eurotiomycetidae</taxon>
        <taxon>Eurotiales</taxon>
        <taxon>Thermoascaceae</taxon>
        <taxon>Paecilomyces</taxon>
    </lineage>
</organism>
<dbReference type="Proteomes" id="UP000283841">
    <property type="component" value="Unassembled WGS sequence"/>
</dbReference>
<protein>
    <recommendedName>
        <fullName evidence="1">DUF7730 domain-containing protein</fullName>
    </recommendedName>
</protein>
<evidence type="ECO:0000259" key="1">
    <source>
        <dbReference type="Pfam" id="PF24864"/>
    </source>
</evidence>
<dbReference type="Pfam" id="PF24864">
    <property type="entry name" value="DUF7730"/>
    <property type="match status" value="1"/>
</dbReference>
<dbReference type="RefSeq" id="XP_028490051.1">
    <property type="nucleotide sequence ID" value="XM_028633809.1"/>
</dbReference>
<sequence length="309" mass="35868">MPVTSRLPTMPESIIGNKDFQAQIPRFKPGKFRRTISPGASRLTRAQSHRAQSESLLLNKLPLEVRLAIWECVFGRSVVTIARKKKRIGHQVRVRPLYIWEIKKREPFSRGSKLADWSLTSLLRTCRQVYIEAVNILYGTITFHFEHPWALMFLYETILPKRWERIRKVELVFSFMHCFHESTNNWIHSDQPPDDKETFETMCTEIMQIKSLERFVLVMEIAWCSDNAVTSLQATKNLAESKGLSNILKPLRGLRLNKGRPWTLVIPIWYVDNGKVETKVLEKGLTDAGFVCCVKAPQDIMPQCEPVEW</sequence>
<dbReference type="PANTHER" id="PTHR38790">
    <property type="entry name" value="2EXR DOMAIN-CONTAINING PROTEIN-RELATED"/>
    <property type="match status" value="1"/>
</dbReference>
<dbReference type="GeneID" id="39603086"/>
<dbReference type="EMBL" id="RCNU01000001">
    <property type="protein sequence ID" value="RWR00407.1"/>
    <property type="molecule type" value="Genomic_DNA"/>
</dbReference>
<comment type="caution">
    <text evidence="2">The sequence shown here is derived from an EMBL/GenBank/DDBJ whole genome shotgun (WGS) entry which is preliminary data.</text>
</comment>
<feature type="domain" description="DUF7730" evidence="1">
    <location>
        <begin position="51"/>
        <end position="220"/>
    </location>
</feature>
<accession>A0A443I8X7</accession>
<name>A0A443I8X7_BYSSP</name>
<dbReference type="AlphaFoldDB" id="A0A443I8X7"/>
<dbReference type="InterPro" id="IPR056632">
    <property type="entry name" value="DUF7730"/>
</dbReference>
<proteinExistence type="predicted"/>
<dbReference type="STRING" id="264951.A0A443I8X7"/>